<keyword evidence="4" id="KW-0349">Heme</keyword>
<keyword evidence="6" id="KW-0479">Metal-binding</keyword>
<evidence type="ECO:0000256" key="2">
    <source>
        <dbReference type="ARBA" id="ARBA00004167"/>
    </source>
</evidence>
<sequence>MSLKLGSVPTLVISSAKMGKEVMKTHDSIFASRPKLLGQQRLSYIGLDIAFCPLREVVMFVSSSFICRVAFGKRYEEGGLENRRFDQILHETQALLTGFYSFTQPNALCSCHFLKSLKSQLPQTRILAISALNTLLKVSPYKLVSLHLEMLREITSHLLKDR</sequence>
<evidence type="ECO:0000256" key="11">
    <source>
        <dbReference type="ARBA" id="ARBA00023136"/>
    </source>
</evidence>
<dbReference type="GO" id="GO:0016705">
    <property type="term" value="F:oxidoreductase activity, acting on paired donors, with incorporation or reduction of molecular oxygen"/>
    <property type="evidence" value="ECO:0007669"/>
    <property type="project" value="InterPro"/>
</dbReference>
<evidence type="ECO:0000313" key="12">
    <source>
        <dbReference type="EMBL" id="GAA0156515.1"/>
    </source>
</evidence>
<evidence type="ECO:0000256" key="3">
    <source>
        <dbReference type="ARBA" id="ARBA00010617"/>
    </source>
</evidence>
<protein>
    <submittedName>
        <fullName evidence="12">Uncharacterized protein</fullName>
    </submittedName>
</protein>
<name>A0AAV3Q1M3_LITER</name>
<evidence type="ECO:0000256" key="4">
    <source>
        <dbReference type="ARBA" id="ARBA00022617"/>
    </source>
</evidence>
<keyword evidence="5" id="KW-0812">Transmembrane</keyword>
<comment type="cofactor">
    <cofactor evidence="1">
        <name>heme</name>
        <dbReference type="ChEBI" id="CHEBI:30413"/>
    </cofactor>
</comment>
<comment type="caution">
    <text evidence="12">The sequence shown here is derived from an EMBL/GenBank/DDBJ whole genome shotgun (WGS) entry which is preliminary data.</text>
</comment>
<comment type="similarity">
    <text evidence="3">Belongs to the cytochrome P450 family.</text>
</comment>
<evidence type="ECO:0000256" key="9">
    <source>
        <dbReference type="ARBA" id="ARBA00023004"/>
    </source>
</evidence>
<dbReference type="Proteomes" id="UP001454036">
    <property type="component" value="Unassembled WGS sequence"/>
</dbReference>
<keyword evidence="13" id="KW-1185">Reference proteome</keyword>
<comment type="subcellular location">
    <subcellularLocation>
        <location evidence="2">Membrane</location>
        <topology evidence="2">Single-pass membrane protein</topology>
    </subcellularLocation>
</comment>
<accession>A0AAV3Q1M3</accession>
<evidence type="ECO:0000256" key="5">
    <source>
        <dbReference type="ARBA" id="ARBA00022692"/>
    </source>
</evidence>
<evidence type="ECO:0000256" key="6">
    <source>
        <dbReference type="ARBA" id="ARBA00022723"/>
    </source>
</evidence>
<dbReference type="SUPFAM" id="SSF48264">
    <property type="entry name" value="Cytochrome P450"/>
    <property type="match status" value="1"/>
</dbReference>
<keyword evidence="7" id="KW-1133">Transmembrane helix</keyword>
<evidence type="ECO:0000313" key="13">
    <source>
        <dbReference type="Proteomes" id="UP001454036"/>
    </source>
</evidence>
<dbReference type="InterPro" id="IPR036396">
    <property type="entry name" value="Cyt_P450_sf"/>
</dbReference>
<dbReference type="PANTHER" id="PTHR47955">
    <property type="entry name" value="CYTOCHROME P450 FAMILY 71 PROTEIN"/>
    <property type="match status" value="1"/>
</dbReference>
<keyword evidence="10" id="KW-0503">Monooxygenase</keyword>
<organism evidence="12 13">
    <name type="scientific">Lithospermum erythrorhizon</name>
    <name type="common">Purple gromwell</name>
    <name type="synonym">Lithospermum officinale var. erythrorhizon</name>
    <dbReference type="NCBI Taxonomy" id="34254"/>
    <lineage>
        <taxon>Eukaryota</taxon>
        <taxon>Viridiplantae</taxon>
        <taxon>Streptophyta</taxon>
        <taxon>Embryophyta</taxon>
        <taxon>Tracheophyta</taxon>
        <taxon>Spermatophyta</taxon>
        <taxon>Magnoliopsida</taxon>
        <taxon>eudicotyledons</taxon>
        <taxon>Gunneridae</taxon>
        <taxon>Pentapetalae</taxon>
        <taxon>asterids</taxon>
        <taxon>lamiids</taxon>
        <taxon>Boraginales</taxon>
        <taxon>Boraginaceae</taxon>
        <taxon>Boraginoideae</taxon>
        <taxon>Lithospermeae</taxon>
        <taxon>Lithospermum</taxon>
    </lineage>
</organism>
<keyword evidence="8" id="KW-0560">Oxidoreductase</keyword>
<dbReference type="AlphaFoldDB" id="A0AAV3Q1M3"/>
<dbReference type="GO" id="GO:0020037">
    <property type="term" value="F:heme binding"/>
    <property type="evidence" value="ECO:0007669"/>
    <property type="project" value="InterPro"/>
</dbReference>
<reference evidence="12 13" key="1">
    <citation type="submission" date="2024-01" db="EMBL/GenBank/DDBJ databases">
        <title>The complete chloroplast genome sequence of Lithospermum erythrorhizon: insights into the phylogenetic relationship among Boraginaceae species and the maternal lineages of purple gromwells.</title>
        <authorList>
            <person name="Okada T."/>
            <person name="Watanabe K."/>
        </authorList>
    </citation>
    <scope>NUCLEOTIDE SEQUENCE [LARGE SCALE GENOMIC DNA]</scope>
</reference>
<proteinExistence type="inferred from homology"/>
<evidence type="ECO:0000256" key="10">
    <source>
        <dbReference type="ARBA" id="ARBA00023033"/>
    </source>
</evidence>
<dbReference type="EMBL" id="BAABME010002881">
    <property type="protein sequence ID" value="GAA0156515.1"/>
    <property type="molecule type" value="Genomic_DNA"/>
</dbReference>
<dbReference type="GO" id="GO:0005506">
    <property type="term" value="F:iron ion binding"/>
    <property type="evidence" value="ECO:0007669"/>
    <property type="project" value="InterPro"/>
</dbReference>
<evidence type="ECO:0000256" key="8">
    <source>
        <dbReference type="ARBA" id="ARBA00023002"/>
    </source>
</evidence>
<dbReference type="GO" id="GO:0016020">
    <property type="term" value="C:membrane"/>
    <property type="evidence" value="ECO:0007669"/>
    <property type="project" value="UniProtKB-SubCell"/>
</dbReference>
<dbReference type="PANTHER" id="PTHR47955:SF22">
    <property type="entry name" value="CYTOCHROME P450 83B1-LIKE"/>
    <property type="match status" value="1"/>
</dbReference>
<keyword evidence="11" id="KW-0472">Membrane</keyword>
<dbReference type="Gene3D" id="1.10.630.10">
    <property type="entry name" value="Cytochrome P450"/>
    <property type="match status" value="1"/>
</dbReference>
<dbReference type="GO" id="GO:0004497">
    <property type="term" value="F:monooxygenase activity"/>
    <property type="evidence" value="ECO:0007669"/>
    <property type="project" value="UniProtKB-KW"/>
</dbReference>
<evidence type="ECO:0000256" key="1">
    <source>
        <dbReference type="ARBA" id="ARBA00001971"/>
    </source>
</evidence>
<gene>
    <name evidence="12" type="ORF">LIER_13999</name>
</gene>
<evidence type="ECO:0000256" key="7">
    <source>
        <dbReference type="ARBA" id="ARBA00022989"/>
    </source>
</evidence>
<keyword evidence="9" id="KW-0408">Iron</keyword>